<feature type="compositionally biased region" description="Basic residues" evidence="8">
    <location>
        <begin position="1076"/>
        <end position="1092"/>
    </location>
</feature>
<feature type="region of interest" description="Disordered" evidence="8">
    <location>
        <begin position="26"/>
        <end position="58"/>
    </location>
</feature>
<evidence type="ECO:0000256" key="3">
    <source>
        <dbReference type="ARBA" id="ARBA00022771"/>
    </source>
</evidence>
<gene>
    <name evidence="11" type="ORF">E4U43_001142</name>
</gene>
<proteinExistence type="predicted"/>
<keyword evidence="6" id="KW-0862">Zinc</keyword>
<dbReference type="Gene3D" id="3.40.50.10810">
    <property type="entry name" value="Tandem AAA-ATPase domain"/>
    <property type="match status" value="1"/>
</dbReference>
<evidence type="ECO:0000256" key="7">
    <source>
        <dbReference type="ARBA" id="ARBA00022840"/>
    </source>
</evidence>
<keyword evidence="7" id="KW-0067">ATP-binding</keyword>
<dbReference type="SUPFAM" id="SSF57850">
    <property type="entry name" value="RING/U-box"/>
    <property type="match status" value="1"/>
</dbReference>
<keyword evidence="2" id="KW-0547">Nucleotide-binding</keyword>
<dbReference type="InterPro" id="IPR050628">
    <property type="entry name" value="SNF2_RAD54_helicase_TF"/>
</dbReference>
<dbReference type="Pfam" id="PF00176">
    <property type="entry name" value="SNF2-rel_dom"/>
    <property type="match status" value="1"/>
</dbReference>
<name>A0A9P7NH35_9HYPO</name>
<dbReference type="PROSITE" id="PS51194">
    <property type="entry name" value="HELICASE_CTER"/>
    <property type="match status" value="1"/>
</dbReference>
<dbReference type="SUPFAM" id="SSF52540">
    <property type="entry name" value="P-loop containing nucleoside triphosphate hydrolases"/>
    <property type="match status" value="2"/>
</dbReference>
<evidence type="ECO:0000256" key="8">
    <source>
        <dbReference type="SAM" id="MobiDB-lite"/>
    </source>
</evidence>
<dbReference type="GO" id="GO:0006281">
    <property type="term" value="P:DNA repair"/>
    <property type="evidence" value="ECO:0007669"/>
    <property type="project" value="TreeGrafter"/>
</dbReference>
<dbReference type="CDD" id="cd18008">
    <property type="entry name" value="DEXDc_SHPRH-like"/>
    <property type="match status" value="1"/>
</dbReference>
<evidence type="ECO:0000256" key="5">
    <source>
        <dbReference type="ARBA" id="ARBA00022806"/>
    </source>
</evidence>
<keyword evidence="12" id="KW-1185">Reference proteome</keyword>
<dbReference type="InterPro" id="IPR017907">
    <property type="entry name" value="Znf_RING_CS"/>
</dbReference>
<dbReference type="InterPro" id="IPR000330">
    <property type="entry name" value="SNF2_N"/>
</dbReference>
<dbReference type="AlphaFoldDB" id="A0A9P7NH35"/>
<comment type="caution">
    <text evidence="11">The sequence shown here is derived from an EMBL/GenBank/DDBJ whole genome shotgun (WGS) entry which is preliminary data.</text>
</comment>
<dbReference type="PANTHER" id="PTHR45626:SF17">
    <property type="entry name" value="HELICASE-LIKE TRANSCRIPTION FACTOR"/>
    <property type="match status" value="1"/>
</dbReference>
<dbReference type="GO" id="GO:0005524">
    <property type="term" value="F:ATP binding"/>
    <property type="evidence" value="ECO:0007669"/>
    <property type="project" value="UniProtKB-KW"/>
</dbReference>
<dbReference type="InterPro" id="IPR027417">
    <property type="entry name" value="P-loop_NTPase"/>
</dbReference>
<feature type="region of interest" description="Disordered" evidence="8">
    <location>
        <begin position="1066"/>
        <end position="1108"/>
    </location>
</feature>
<evidence type="ECO:0000256" key="6">
    <source>
        <dbReference type="ARBA" id="ARBA00022833"/>
    </source>
</evidence>
<dbReference type="InterPro" id="IPR049730">
    <property type="entry name" value="SNF2/RAD54-like_C"/>
</dbReference>
<evidence type="ECO:0000259" key="10">
    <source>
        <dbReference type="PROSITE" id="PS51194"/>
    </source>
</evidence>
<sequence length="1108" mass="124958">MDQTAMSIKKERVEIVNTAPVPAMDTAKTTAKKHAKPDNIIDLTGEGDDGHGSDEPRPIKAETAVTPEIIEINSPQLNATQSQDTGKGQNGPGSLEPLPVKAETIGTPEVVEIHGLQLNPTRMQDTRNENNDLGFVQPRPIKAGPAATPEIVEVESFPIHFATGQNTEDIPTLSIDSDIIKKPEMSSIQIQSVENRDIISTTMESDVHSINSYSSGSEDDDEEKDGTYQEGSGRSRTNRKRDRRPMAKNPREFFAMQQEKQKRLRQKQAKGNSKTNHGSRKGKAPGKMMIEATSELGMVAQLQQDVRNGENVRESAATSMPEMSTCTHAEQLAIIRNSIPEGSDNRRSKTQKRDLQQAVKSFGYKVLKAHDGNWLHKDMETALYSYQVTATSWMMQRELVKAGPAAGGIIADEMGMGKTLMSLACVAGNPPEDGDLKKFTRSTLIIVPNKDVADQWLEEAKRHLCSNIRKWVKIYDAKSDTPDELFQIYWIIITTLNEVKQQFNSFEKNQKSHQLFALKWYRIILDEAHAIKSIYSKNKEACCSLKAKYRWALTGTPLSNNTTEFLPYLKFIGCNIAEDVRAFKREFMLEKRANQKLEALISTVMYRRTKNDTFLGHKILSIPKCHTHDIHFRISQEEDVFYDFIKSIFEKVAESLEKDALVKIEEADDVSSAELEANLRSELLHIRSEENMQLRMVLSHPYNIENILRTMATGAEIQRLRQALVEKGKKRTVLQQLFEDEKLVAELKPYRSGVEMMKKCAEGALGGQFDFDICLNMMQIEREAKESKCAACAETPEMAVKATKCGHFYCNNCYLKKIQGAMMTDDGHAIVNACSFRQCRHPILVTAHSSSMEKEVWQASHDGKFVEPGIDFNHVSLPRPDERNGCFILGRYRRDVSHIPSSRLTVAMCVLGSWLADYPRDKIMGKVLGLMLQEAKVPFLYYYGCMSATSKTQALETFKDEATPSLPKVLLVSLKSGGQSLNLACANRIIIIDPWWNVTAEQQAIGRAHRIGQTKECHVVRVWTESHMDEKIRGLQTTKSAEVNYALQDDGHMPMLLDDDQRDELYNFPTSEKKGNGKQKTVKPAKRGRKQSKRQEANSGGRKRRRRC</sequence>
<reference evidence="11" key="1">
    <citation type="journal article" date="2020" name="bioRxiv">
        <title>Whole genome comparisons of ergot fungi reveals the divergence and evolution of species within the genus Claviceps are the result of varying mechanisms driving genome evolution and host range expansion.</title>
        <authorList>
            <person name="Wyka S.A."/>
            <person name="Mondo S.J."/>
            <person name="Liu M."/>
            <person name="Dettman J."/>
            <person name="Nalam V."/>
            <person name="Broders K.D."/>
        </authorList>
    </citation>
    <scope>NUCLEOTIDE SEQUENCE</scope>
    <source>
        <strain evidence="11">CCC 602</strain>
    </source>
</reference>
<feature type="domain" description="Helicase ATP-binding" evidence="9">
    <location>
        <begin position="399"/>
        <end position="575"/>
    </location>
</feature>
<dbReference type="Gene3D" id="3.40.50.300">
    <property type="entry name" value="P-loop containing nucleotide triphosphate hydrolases"/>
    <property type="match status" value="1"/>
</dbReference>
<dbReference type="OrthoDB" id="4960640at2759"/>
<feature type="domain" description="Helicase C-terminal" evidence="10">
    <location>
        <begin position="903"/>
        <end position="1051"/>
    </location>
</feature>
<feature type="compositionally biased region" description="Polar residues" evidence="8">
    <location>
        <begin position="203"/>
        <end position="213"/>
    </location>
</feature>
<evidence type="ECO:0000313" key="12">
    <source>
        <dbReference type="Proteomes" id="UP000748025"/>
    </source>
</evidence>
<dbReference type="GO" id="GO:0004386">
    <property type="term" value="F:helicase activity"/>
    <property type="evidence" value="ECO:0007669"/>
    <property type="project" value="UniProtKB-KW"/>
</dbReference>
<accession>A0A9P7NH35</accession>
<dbReference type="GO" id="GO:0005634">
    <property type="term" value="C:nucleus"/>
    <property type="evidence" value="ECO:0007669"/>
    <property type="project" value="TreeGrafter"/>
</dbReference>
<feature type="compositionally biased region" description="Basic and acidic residues" evidence="8">
    <location>
        <begin position="48"/>
        <end position="58"/>
    </location>
</feature>
<dbReference type="Proteomes" id="UP000748025">
    <property type="component" value="Unassembled WGS sequence"/>
</dbReference>
<evidence type="ECO:0000256" key="1">
    <source>
        <dbReference type="ARBA" id="ARBA00022723"/>
    </source>
</evidence>
<evidence type="ECO:0000256" key="4">
    <source>
        <dbReference type="ARBA" id="ARBA00022801"/>
    </source>
</evidence>
<dbReference type="GO" id="GO:0008270">
    <property type="term" value="F:zinc ion binding"/>
    <property type="evidence" value="ECO:0007669"/>
    <property type="project" value="UniProtKB-KW"/>
</dbReference>
<evidence type="ECO:0000313" key="11">
    <source>
        <dbReference type="EMBL" id="KAG6017457.1"/>
    </source>
</evidence>
<protein>
    <submittedName>
        <fullName evidence="11">Uncharacterized protein</fullName>
    </submittedName>
</protein>
<keyword evidence="4" id="KW-0378">Hydrolase</keyword>
<evidence type="ECO:0000256" key="2">
    <source>
        <dbReference type="ARBA" id="ARBA00022741"/>
    </source>
</evidence>
<organism evidence="11 12">
    <name type="scientific">Claviceps pusilla</name>
    <dbReference type="NCBI Taxonomy" id="123648"/>
    <lineage>
        <taxon>Eukaryota</taxon>
        <taxon>Fungi</taxon>
        <taxon>Dikarya</taxon>
        <taxon>Ascomycota</taxon>
        <taxon>Pezizomycotina</taxon>
        <taxon>Sordariomycetes</taxon>
        <taxon>Hypocreomycetidae</taxon>
        <taxon>Hypocreales</taxon>
        <taxon>Clavicipitaceae</taxon>
        <taxon>Claviceps</taxon>
    </lineage>
</organism>
<dbReference type="SMART" id="SM00487">
    <property type="entry name" value="DEXDc"/>
    <property type="match status" value="1"/>
</dbReference>
<dbReference type="PROSITE" id="PS51192">
    <property type="entry name" value="HELICASE_ATP_BIND_1"/>
    <property type="match status" value="1"/>
</dbReference>
<dbReference type="EMBL" id="SRPW01000136">
    <property type="protein sequence ID" value="KAG6017457.1"/>
    <property type="molecule type" value="Genomic_DNA"/>
</dbReference>
<dbReference type="PROSITE" id="PS00518">
    <property type="entry name" value="ZF_RING_1"/>
    <property type="match status" value="1"/>
</dbReference>
<dbReference type="PANTHER" id="PTHR45626">
    <property type="entry name" value="TRANSCRIPTION TERMINATION FACTOR 2-RELATED"/>
    <property type="match status" value="1"/>
</dbReference>
<keyword evidence="1" id="KW-0479">Metal-binding</keyword>
<dbReference type="GO" id="GO:0016787">
    <property type="term" value="F:hydrolase activity"/>
    <property type="evidence" value="ECO:0007669"/>
    <property type="project" value="UniProtKB-KW"/>
</dbReference>
<dbReference type="InterPro" id="IPR014001">
    <property type="entry name" value="Helicase_ATP-bd"/>
</dbReference>
<dbReference type="Pfam" id="PF00271">
    <property type="entry name" value="Helicase_C"/>
    <property type="match status" value="1"/>
</dbReference>
<feature type="region of interest" description="Disordered" evidence="8">
    <location>
        <begin position="203"/>
        <end position="285"/>
    </location>
</feature>
<feature type="region of interest" description="Disordered" evidence="8">
    <location>
        <begin position="72"/>
        <end position="96"/>
    </location>
</feature>
<dbReference type="InterPro" id="IPR038718">
    <property type="entry name" value="SNF2-like_sf"/>
</dbReference>
<feature type="compositionally biased region" description="Polar residues" evidence="8">
    <location>
        <begin position="73"/>
        <end position="87"/>
    </location>
</feature>
<dbReference type="GO" id="GO:0008094">
    <property type="term" value="F:ATP-dependent activity, acting on DNA"/>
    <property type="evidence" value="ECO:0007669"/>
    <property type="project" value="TreeGrafter"/>
</dbReference>
<dbReference type="CDD" id="cd18793">
    <property type="entry name" value="SF2_C_SNF"/>
    <property type="match status" value="1"/>
</dbReference>
<keyword evidence="5" id="KW-0347">Helicase</keyword>
<dbReference type="InterPro" id="IPR001650">
    <property type="entry name" value="Helicase_C-like"/>
</dbReference>
<keyword evidence="3" id="KW-0863">Zinc-finger</keyword>
<dbReference type="SMART" id="SM00490">
    <property type="entry name" value="HELICc"/>
    <property type="match status" value="1"/>
</dbReference>
<evidence type="ECO:0000259" key="9">
    <source>
        <dbReference type="PROSITE" id="PS51192"/>
    </source>
</evidence>